<evidence type="ECO:0000313" key="1">
    <source>
        <dbReference type="EMBL" id="GAH11273.1"/>
    </source>
</evidence>
<name>X1ERK3_9ZZZZ</name>
<organism evidence="1">
    <name type="scientific">marine sediment metagenome</name>
    <dbReference type="NCBI Taxonomy" id="412755"/>
    <lineage>
        <taxon>unclassified sequences</taxon>
        <taxon>metagenomes</taxon>
        <taxon>ecological metagenomes</taxon>
    </lineage>
</organism>
<proteinExistence type="predicted"/>
<dbReference type="EMBL" id="BART01036470">
    <property type="protein sequence ID" value="GAH11273.1"/>
    <property type="molecule type" value="Genomic_DNA"/>
</dbReference>
<sequence length="54" mass="6342">MQKRQKKNSNIISLPLKIFKDEKFEEHIECKVSEGYGGEESTFRKSITKINIKL</sequence>
<comment type="caution">
    <text evidence="1">The sequence shown here is derived from an EMBL/GenBank/DDBJ whole genome shotgun (WGS) entry which is preliminary data.</text>
</comment>
<reference evidence="1" key="1">
    <citation type="journal article" date="2014" name="Front. Microbiol.">
        <title>High frequency of phylogenetically diverse reductive dehalogenase-homologous genes in deep subseafloor sedimentary metagenomes.</title>
        <authorList>
            <person name="Kawai M."/>
            <person name="Futagami T."/>
            <person name="Toyoda A."/>
            <person name="Takaki Y."/>
            <person name="Nishi S."/>
            <person name="Hori S."/>
            <person name="Arai W."/>
            <person name="Tsubouchi T."/>
            <person name="Morono Y."/>
            <person name="Uchiyama I."/>
            <person name="Ito T."/>
            <person name="Fujiyama A."/>
            <person name="Inagaki F."/>
            <person name="Takami H."/>
        </authorList>
    </citation>
    <scope>NUCLEOTIDE SEQUENCE</scope>
    <source>
        <strain evidence="1">Expedition CK06-06</strain>
    </source>
</reference>
<protein>
    <submittedName>
        <fullName evidence="1">Uncharacterized protein</fullName>
    </submittedName>
</protein>
<dbReference type="AlphaFoldDB" id="X1ERK3"/>
<gene>
    <name evidence="1" type="ORF">S01H4_61488</name>
</gene>
<accession>X1ERK3</accession>